<dbReference type="GO" id="GO:0017148">
    <property type="term" value="P:negative regulation of translation"/>
    <property type="evidence" value="ECO:0007669"/>
    <property type="project" value="UniProtKB-UniRule"/>
</dbReference>
<organism evidence="3 4">
    <name type="scientific">Propionigenium maris DSM 9537</name>
    <dbReference type="NCBI Taxonomy" id="1123000"/>
    <lineage>
        <taxon>Bacteria</taxon>
        <taxon>Fusobacteriati</taxon>
        <taxon>Fusobacteriota</taxon>
        <taxon>Fusobacteriia</taxon>
        <taxon>Fusobacteriales</taxon>
        <taxon>Fusobacteriaceae</taxon>
        <taxon>Propionigenium</taxon>
    </lineage>
</organism>
<dbReference type="AlphaFoldDB" id="A0A9W6GM20"/>
<dbReference type="InterPro" id="IPR043519">
    <property type="entry name" value="NT_sf"/>
</dbReference>
<keyword evidence="2" id="KW-0963">Cytoplasm</keyword>
<dbReference type="InterPro" id="IPR004394">
    <property type="entry name" value="Iojap/RsfS/C7orf30"/>
</dbReference>
<reference evidence="3" key="1">
    <citation type="submission" date="2022-12" db="EMBL/GenBank/DDBJ databases">
        <title>Reference genome sequencing for broad-spectrum identification of bacterial and archaeal isolates by mass spectrometry.</title>
        <authorList>
            <person name="Sekiguchi Y."/>
            <person name="Tourlousse D.M."/>
        </authorList>
    </citation>
    <scope>NUCLEOTIDE SEQUENCE</scope>
    <source>
        <strain evidence="3">10succ1</strain>
    </source>
</reference>
<proteinExistence type="inferred from homology"/>
<gene>
    <name evidence="2" type="primary">rsfS</name>
    <name evidence="3" type="ORF">PM10SUCC1_30930</name>
</gene>
<dbReference type="Proteomes" id="UP001144471">
    <property type="component" value="Unassembled WGS sequence"/>
</dbReference>
<evidence type="ECO:0000313" key="4">
    <source>
        <dbReference type="Proteomes" id="UP001144471"/>
    </source>
</evidence>
<comment type="similarity">
    <text evidence="1 2">Belongs to the Iojap/RsfS family.</text>
</comment>
<comment type="caution">
    <text evidence="3">The sequence shown here is derived from an EMBL/GenBank/DDBJ whole genome shotgun (WGS) entry which is preliminary data.</text>
</comment>
<protein>
    <recommendedName>
        <fullName evidence="2">Ribosomal silencing factor RsfS</fullName>
    </recommendedName>
</protein>
<dbReference type="PANTHER" id="PTHR21043">
    <property type="entry name" value="IOJAP SUPERFAMILY ORTHOLOG"/>
    <property type="match status" value="1"/>
</dbReference>
<accession>A0A9W6GM20</accession>
<dbReference type="SUPFAM" id="SSF81301">
    <property type="entry name" value="Nucleotidyltransferase"/>
    <property type="match status" value="1"/>
</dbReference>
<keyword evidence="2" id="KW-0678">Repressor</keyword>
<dbReference type="NCBIfam" id="TIGR00090">
    <property type="entry name" value="rsfS_iojap_ybeB"/>
    <property type="match status" value="1"/>
</dbReference>
<comment type="subunit">
    <text evidence="2">Interacts with ribosomal protein uL14 (rplN).</text>
</comment>
<dbReference type="GO" id="GO:0005737">
    <property type="term" value="C:cytoplasm"/>
    <property type="evidence" value="ECO:0007669"/>
    <property type="project" value="UniProtKB-SubCell"/>
</dbReference>
<comment type="function">
    <text evidence="2">Functions as a ribosomal silencing factor. Interacts with ribosomal protein uL14 (rplN), blocking formation of intersubunit bridge B8. Prevents association of the 30S and 50S ribosomal subunits and the formation of functional ribosomes, thus repressing translation.</text>
</comment>
<dbReference type="Pfam" id="PF02410">
    <property type="entry name" value="RsfS"/>
    <property type="match status" value="1"/>
</dbReference>
<dbReference type="HAMAP" id="MF_01477">
    <property type="entry name" value="Iojap_RsfS"/>
    <property type="match status" value="1"/>
</dbReference>
<dbReference type="RefSeq" id="WP_281837245.1">
    <property type="nucleotide sequence ID" value="NZ_BSDY01000020.1"/>
</dbReference>
<evidence type="ECO:0000256" key="1">
    <source>
        <dbReference type="ARBA" id="ARBA00010574"/>
    </source>
</evidence>
<name>A0A9W6GM20_9FUSO</name>
<evidence type="ECO:0000313" key="3">
    <source>
        <dbReference type="EMBL" id="GLI57579.1"/>
    </source>
</evidence>
<keyword evidence="2" id="KW-0810">Translation regulation</keyword>
<dbReference type="EMBL" id="BSDY01000020">
    <property type="protein sequence ID" value="GLI57579.1"/>
    <property type="molecule type" value="Genomic_DNA"/>
</dbReference>
<dbReference type="GO" id="GO:0043023">
    <property type="term" value="F:ribosomal large subunit binding"/>
    <property type="evidence" value="ECO:0007669"/>
    <property type="project" value="TreeGrafter"/>
</dbReference>
<sequence>MAEKLDIIVDAIEDKKGRDILALDFEGSSSVCDYVVICTGSSNRNIQAIADGINEKLGENNMRRLSMEGYDDAKWILVDCGDVLVNIFDRATREEYRLEVLWADAKEVLRK</sequence>
<dbReference type="PANTHER" id="PTHR21043:SF0">
    <property type="entry name" value="MITOCHONDRIAL ASSEMBLY OF RIBOSOMAL LARGE SUBUNIT PROTEIN 1"/>
    <property type="match status" value="1"/>
</dbReference>
<dbReference type="GO" id="GO:0090071">
    <property type="term" value="P:negative regulation of ribosome biogenesis"/>
    <property type="evidence" value="ECO:0007669"/>
    <property type="project" value="UniProtKB-UniRule"/>
</dbReference>
<keyword evidence="4" id="KW-1185">Reference proteome</keyword>
<dbReference type="Gene3D" id="3.30.460.10">
    <property type="entry name" value="Beta Polymerase, domain 2"/>
    <property type="match status" value="1"/>
</dbReference>
<evidence type="ECO:0000256" key="2">
    <source>
        <dbReference type="HAMAP-Rule" id="MF_01477"/>
    </source>
</evidence>
<comment type="subcellular location">
    <subcellularLocation>
        <location evidence="2">Cytoplasm</location>
    </subcellularLocation>
</comment>
<dbReference type="GO" id="GO:0042256">
    <property type="term" value="P:cytosolic ribosome assembly"/>
    <property type="evidence" value="ECO:0007669"/>
    <property type="project" value="UniProtKB-UniRule"/>
</dbReference>